<comment type="caution">
    <text evidence="1">The sequence shown here is derived from an EMBL/GenBank/DDBJ whole genome shotgun (WGS) entry which is preliminary data.</text>
</comment>
<dbReference type="AlphaFoldDB" id="A0A1D2N3T9"/>
<name>A0A1D2N3T9_ORCCI</name>
<proteinExistence type="predicted"/>
<dbReference type="Gene3D" id="1.10.238.10">
    <property type="entry name" value="EF-hand"/>
    <property type="match status" value="1"/>
</dbReference>
<dbReference type="STRING" id="48709.A0A1D2N3T9"/>
<reference evidence="1 2" key="1">
    <citation type="journal article" date="2016" name="Genome Biol. Evol.">
        <title>Gene Family Evolution Reflects Adaptation to Soil Environmental Stressors in the Genome of the Collembolan Orchesella cincta.</title>
        <authorList>
            <person name="Faddeeva-Vakhrusheva A."/>
            <person name="Derks M.F."/>
            <person name="Anvar S.Y."/>
            <person name="Agamennone V."/>
            <person name="Suring W."/>
            <person name="Smit S."/>
            <person name="van Straalen N.M."/>
            <person name="Roelofs D."/>
        </authorList>
    </citation>
    <scope>NUCLEOTIDE SEQUENCE [LARGE SCALE GENOMIC DNA]</scope>
    <source>
        <tissue evidence="1">Mixed pool</tissue>
    </source>
</reference>
<gene>
    <name evidence="1" type="ORF">Ocin01_06729</name>
</gene>
<protein>
    <submittedName>
        <fullName evidence="1">Kv channel-interacting protein 1</fullName>
    </submittedName>
</protein>
<dbReference type="OMA" id="GIHPISH"/>
<evidence type="ECO:0000313" key="1">
    <source>
        <dbReference type="EMBL" id="ODM99946.1"/>
    </source>
</evidence>
<evidence type="ECO:0000313" key="2">
    <source>
        <dbReference type="Proteomes" id="UP000094527"/>
    </source>
</evidence>
<dbReference type="Proteomes" id="UP000094527">
    <property type="component" value="Unassembled WGS sequence"/>
</dbReference>
<keyword evidence="2" id="KW-1185">Reference proteome</keyword>
<organism evidence="1 2">
    <name type="scientific">Orchesella cincta</name>
    <name type="common">Springtail</name>
    <name type="synonym">Podura cincta</name>
    <dbReference type="NCBI Taxonomy" id="48709"/>
    <lineage>
        <taxon>Eukaryota</taxon>
        <taxon>Metazoa</taxon>
        <taxon>Ecdysozoa</taxon>
        <taxon>Arthropoda</taxon>
        <taxon>Hexapoda</taxon>
        <taxon>Collembola</taxon>
        <taxon>Entomobryomorpha</taxon>
        <taxon>Entomobryoidea</taxon>
        <taxon>Orchesellidae</taxon>
        <taxon>Orchesellinae</taxon>
        <taxon>Orchesella</taxon>
    </lineage>
</organism>
<dbReference type="OrthoDB" id="191686at2759"/>
<dbReference type="EMBL" id="LJIJ01000244">
    <property type="protein sequence ID" value="ODM99946.1"/>
    <property type="molecule type" value="Genomic_DNA"/>
</dbReference>
<accession>A0A1D2N3T9</accession>
<sequence length="77" mass="9013">MLIECPAGIVQEDTFKEIYAKFFPYGNSSVYAHLVFRAFDVTSCGAITFKWKKYPYMRHNNNRERKGKRGIHPISHT</sequence>